<protein>
    <submittedName>
        <fullName evidence="2">SpoVA/SpoVAEb family sporulation membrane protein</fullName>
    </submittedName>
</protein>
<evidence type="ECO:0000256" key="1">
    <source>
        <dbReference type="SAM" id="Phobius"/>
    </source>
</evidence>
<dbReference type="PANTHER" id="PTHR38450:SF1">
    <property type="entry name" value="STAGE V SPORULATION PROTEIN AC"/>
    <property type="match status" value="1"/>
</dbReference>
<dbReference type="EMBL" id="JASGBQ010000003">
    <property type="protein sequence ID" value="MDI9241526.1"/>
    <property type="molecule type" value="Genomic_DNA"/>
</dbReference>
<accession>A0AAP4EY70</accession>
<comment type="caution">
    <text evidence="2">The sequence shown here is derived from an EMBL/GenBank/DDBJ whole genome shotgun (WGS) entry which is preliminary data.</text>
</comment>
<evidence type="ECO:0000313" key="2">
    <source>
        <dbReference type="EMBL" id="MDI9241526.1"/>
    </source>
</evidence>
<feature type="transmembrane region" description="Helical" evidence="1">
    <location>
        <begin position="95"/>
        <end position="117"/>
    </location>
</feature>
<feature type="transmembrane region" description="Helical" evidence="1">
    <location>
        <begin position="40"/>
        <end position="58"/>
    </location>
</feature>
<dbReference type="InterPro" id="IPR005562">
    <property type="entry name" value="SpoVA"/>
</dbReference>
<evidence type="ECO:0000313" key="3">
    <source>
        <dbReference type="Proteomes" id="UP001300383"/>
    </source>
</evidence>
<keyword evidence="1" id="KW-0812">Transmembrane</keyword>
<dbReference type="PANTHER" id="PTHR38450">
    <property type="entry name" value="STAGE V SPORULATION PROTEIN AC-RELATED"/>
    <property type="match status" value="1"/>
</dbReference>
<reference evidence="2 3" key="1">
    <citation type="submission" date="2023-05" db="EMBL/GenBank/DDBJ databases">
        <title>[ruminococcus] sp. nov., isolated from a pig farm feces dump.</title>
        <authorList>
            <person name="Chang Y.-H."/>
        </authorList>
    </citation>
    <scope>NUCLEOTIDE SEQUENCE [LARGE SCALE GENOMIC DNA]</scope>
    <source>
        <strain evidence="2 3">YH-rum2234</strain>
    </source>
</reference>
<dbReference type="AlphaFoldDB" id="A0AAP4EY70"/>
<feature type="transmembrane region" description="Helical" evidence="1">
    <location>
        <begin position="138"/>
        <end position="163"/>
    </location>
</feature>
<gene>
    <name evidence="2" type="ORF">QJ036_03410</name>
</gene>
<feature type="transmembrane region" description="Helical" evidence="1">
    <location>
        <begin position="70"/>
        <end position="89"/>
    </location>
</feature>
<name>A0AAP4EY70_9FIRM</name>
<proteinExistence type="predicted"/>
<keyword evidence="1" id="KW-0472">Membrane</keyword>
<dbReference type="Pfam" id="PF03862">
    <property type="entry name" value="SpoVAC_SpoVAEB"/>
    <property type="match status" value="1"/>
</dbReference>
<keyword evidence="1" id="KW-1133">Transmembrane helix</keyword>
<organism evidence="2 3">
    <name type="scientific">Fusibacillus kribbianus</name>
    <dbReference type="NCBI Taxonomy" id="3044208"/>
    <lineage>
        <taxon>Bacteria</taxon>
        <taxon>Bacillati</taxon>
        <taxon>Bacillota</taxon>
        <taxon>Clostridia</taxon>
        <taxon>Lachnospirales</taxon>
        <taxon>Lachnospiraceae</taxon>
        <taxon>Fusibacillus</taxon>
    </lineage>
</organism>
<sequence>MKERKKEVPSPDAKMQPGEYEKYVKQVTPVHNTLLNMTKAFLTGGIICVIGQFFMNIFTANGLEKDSASAWTLLILIGSTVLLTGLNLFPKIVTFGGAGALVPITGFANSVAAPAIEYKKEGQVFGIGCKIFTIAGPVILYGLFASWIAGILYCVLKLAGVYWA</sequence>
<dbReference type="Proteomes" id="UP001300383">
    <property type="component" value="Unassembled WGS sequence"/>
</dbReference>
<keyword evidence="3" id="KW-1185">Reference proteome</keyword>